<evidence type="ECO:0000313" key="2">
    <source>
        <dbReference type="EMBL" id="MBW0134629.1"/>
    </source>
</evidence>
<organism evidence="2 3">
    <name type="scientific">Pseudonocardia abyssalis</name>
    <dbReference type="NCBI Taxonomy" id="2792008"/>
    <lineage>
        <taxon>Bacteria</taxon>
        <taxon>Bacillati</taxon>
        <taxon>Actinomycetota</taxon>
        <taxon>Actinomycetes</taxon>
        <taxon>Pseudonocardiales</taxon>
        <taxon>Pseudonocardiaceae</taxon>
        <taxon>Pseudonocardia</taxon>
    </lineage>
</organism>
<keyword evidence="1" id="KW-0812">Transmembrane</keyword>
<keyword evidence="1" id="KW-1133">Transmembrane helix</keyword>
<dbReference type="RefSeq" id="WP_218601929.1">
    <property type="nucleotide sequence ID" value="NZ_JADQDJ010000040.1"/>
</dbReference>
<comment type="caution">
    <text evidence="2">The sequence shown here is derived from an EMBL/GenBank/DDBJ whole genome shotgun (WGS) entry which is preliminary data.</text>
</comment>
<gene>
    <name evidence="2" type="ORF">I4I81_10195</name>
</gene>
<feature type="transmembrane region" description="Helical" evidence="1">
    <location>
        <begin position="85"/>
        <end position="106"/>
    </location>
</feature>
<proteinExistence type="predicted"/>
<evidence type="ECO:0000313" key="3">
    <source>
        <dbReference type="Proteomes" id="UP000694287"/>
    </source>
</evidence>
<reference evidence="2 3" key="1">
    <citation type="submission" date="2020-11" db="EMBL/GenBank/DDBJ databases">
        <title>Pseudonocardia abyssalis sp. nov. and Pseudonocardia oceani sp. nov., description and phylogenomic analysis of two novel actinomycetes isolated from the deep Southern Ocean.</title>
        <authorList>
            <person name="Parra J."/>
        </authorList>
    </citation>
    <scope>NUCLEOTIDE SEQUENCE [LARGE SCALE GENOMIC DNA]</scope>
    <source>
        <strain evidence="2 3">KRD-168</strain>
    </source>
</reference>
<sequence>MTRQRRVAVTSPQTSLVIARRRAGGRVDPPHLAAADMERARRLHREQLRRAMGAVAGLAGLIIGLPLVLAAFPDLDAVRLYGVPVSWLAIAVLPYVVLVGLAWWQLRRAEAAEDGR</sequence>
<accession>A0ABS6UQW0</accession>
<name>A0ABS6UQW0_9PSEU</name>
<keyword evidence="3" id="KW-1185">Reference proteome</keyword>
<dbReference type="Proteomes" id="UP000694287">
    <property type="component" value="Unassembled WGS sequence"/>
</dbReference>
<keyword evidence="1" id="KW-0472">Membrane</keyword>
<dbReference type="EMBL" id="JADQDK010000001">
    <property type="protein sequence ID" value="MBW0134629.1"/>
    <property type="molecule type" value="Genomic_DNA"/>
</dbReference>
<evidence type="ECO:0000256" key="1">
    <source>
        <dbReference type="SAM" id="Phobius"/>
    </source>
</evidence>
<evidence type="ECO:0008006" key="4">
    <source>
        <dbReference type="Google" id="ProtNLM"/>
    </source>
</evidence>
<protein>
    <recommendedName>
        <fullName evidence="4">DUF485 domain-containing protein</fullName>
    </recommendedName>
</protein>
<feature type="transmembrane region" description="Helical" evidence="1">
    <location>
        <begin position="51"/>
        <end position="73"/>
    </location>
</feature>